<proteinExistence type="predicted"/>
<protein>
    <submittedName>
        <fullName evidence="2">Uncharacterized protein</fullName>
    </submittedName>
</protein>
<keyword evidence="3" id="KW-1185">Reference proteome</keyword>
<name>A0A836BUN7_9CHLO</name>
<organism evidence="2 3">
    <name type="scientific">Edaphochlamys debaryana</name>
    <dbReference type="NCBI Taxonomy" id="47281"/>
    <lineage>
        <taxon>Eukaryota</taxon>
        <taxon>Viridiplantae</taxon>
        <taxon>Chlorophyta</taxon>
        <taxon>core chlorophytes</taxon>
        <taxon>Chlorophyceae</taxon>
        <taxon>CS clade</taxon>
        <taxon>Chlamydomonadales</taxon>
        <taxon>Chlamydomonadales incertae sedis</taxon>
        <taxon>Edaphochlamys</taxon>
    </lineage>
</organism>
<comment type="caution">
    <text evidence="2">The sequence shown here is derived from an EMBL/GenBank/DDBJ whole genome shotgun (WGS) entry which is preliminary data.</text>
</comment>
<dbReference type="AlphaFoldDB" id="A0A836BUN7"/>
<dbReference type="EMBL" id="JAEHOE010000087">
    <property type="protein sequence ID" value="KAG2488124.1"/>
    <property type="molecule type" value="Genomic_DNA"/>
</dbReference>
<sequence length="111" mass="11247">MEVHSGAGREADVEVPQRSEQGSAFVGKLEVDQSMGAAGQDSLAGGPTLAPGQPAARLNPSVGPRRHGEVPEPPRGADPRHVTGFGLSYGGAATGVGGRVLGMRTTLYSLS</sequence>
<accession>A0A836BUN7</accession>
<reference evidence="2" key="1">
    <citation type="journal article" date="2020" name="bioRxiv">
        <title>Comparative genomics of Chlamydomonas.</title>
        <authorList>
            <person name="Craig R.J."/>
            <person name="Hasan A.R."/>
            <person name="Ness R.W."/>
            <person name="Keightley P.D."/>
        </authorList>
    </citation>
    <scope>NUCLEOTIDE SEQUENCE</scope>
    <source>
        <strain evidence="2">CCAP 11/70</strain>
    </source>
</reference>
<feature type="region of interest" description="Disordered" evidence="1">
    <location>
        <begin position="1"/>
        <end position="83"/>
    </location>
</feature>
<evidence type="ECO:0000313" key="2">
    <source>
        <dbReference type="EMBL" id="KAG2488124.1"/>
    </source>
</evidence>
<evidence type="ECO:0000313" key="3">
    <source>
        <dbReference type="Proteomes" id="UP000612055"/>
    </source>
</evidence>
<feature type="compositionally biased region" description="Basic and acidic residues" evidence="1">
    <location>
        <begin position="1"/>
        <end position="17"/>
    </location>
</feature>
<dbReference type="OrthoDB" id="10640877at2759"/>
<gene>
    <name evidence="2" type="ORF">HYH03_013270</name>
</gene>
<evidence type="ECO:0000256" key="1">
    <source>
        <dbReference type="SAM" id="MobiDB-lite"/>
    </source>
</evidence>
<dbReference type="Proteomes" id="UP000612055">
    <property type="component" value="Unassembled WGS sequence"/>
</dbReference>
<feature type="compositionally biased region" description="Basic and acidic residues" evidence="1">
    <location>
        <begin position="66"/>
        <end position="81"/>
    </location>
</feature>